<accession>A0A8J5XNJ5</accession>
<evidence type="ECO:0000256" key="9">
    <source>
        <dbReference type="SAM" id="Phobius"/>
    </source>
</evidence>
<evidence type="ECO:0000256" key="5">
    <source>
        <dbReference type="ARBA" id="ARBA00022692"/>
    </source>
</evidence>
<dbReference type="EMBL" id="JAGTXO010000004">
    <property type="protein sequence ID" value="KAG8468463.1"/>
    <property type="molecule type" value="Genomic_DNA"/>
</dbReference>
<keyword evidence="12" id="KW-1185">Reference proteome</keyword>
<evidence type="ECO:0000256" key="2">
    <source>
        <dbReference type="ARBA" id="ARBA00005179"/>
    </source>
</evidence>
<dbReference type="OMA" id="LFHEYMW"/>
<evidence type="ECO:0000256" key="6">
    <source>
        <dbReference type="ARBA" id="ARBA00022989"/>
    </source>
</evidence>
<gene>
    <name evidence="11" type="ORF">KFE25_013546</name>
</gene>
<reference evidence="11" key="1">
    <citation type="submission" date="2021-05" db="EMBL/GenBank/DDBJ databases">
        <title>The genome of the haptophyte Pavlova lutheri (Diacronema luteri, Pavlovales) - a model for lipid biosynthesis in eukaryotic algae.</title>
        <authorList>
            <person name="Hulatt C.J."/>
            <person name="Posewitz M.C."/>
        </authorList>
    </citation>
    <scope>NUCLEOTIDE SEQUENCE</scope>
    <source>
        <strain evidence="11">NIVA-4/92</strain>
    </source>
</reference>
<evidence type="ECO:0000259" key="10">
    <source>
        <dbReference type="Pfam" id="PF13813"/>
    </source>
</evidence>
<dbReference type="GO" id="GO:0008374">
    <property type="term" value="F:O-acyltransferase activity"/>
    <property type="evidence" value="ECO:0007669"/>
    <property type="project" value="InterPro"/>
</dbReference>
<dbReference type="Proteomes" id="UP000751190">
    <property type="component" value="Unassembled WGS sequence"/>
</dbReference>
<dbReference type="OrthoDB" id="419436at2759"/>
<comment type="pathway">
    <text evidence="2">Secondary metabolite biosynthesis.</text>
</comment>
<evidence type="ECO:0000256" key="8">
    <source>
        <dbReference type="SAM" id="MobiDB-lite"/>
    </source>
</evidence>
<evidence type="ECO:0000313" key="12">
    <source>
        <dbReference type="Proteomes" id="UP000751190"/>
    </source>
</evidence>
<comment type="similarity">
    <text evidence="3">Belongs to the wax synthase family.</text>
</comment>
<dbReference type="GO" id="GO:0016020">
    <property type="term" value="C:membrane"/>
    <property type="evidence" value="ECO:0007669"/>
    <property type="project" value="UniProtKB-SubCell"/>
</dbReference>
<feature type="region of interest" description="Disordered" evidence="8">
    <location>
        <begin position="145"/>
        <end position="166"/>
    </location>
</feature>
<proteinExistence type="inferred from homology"/>
<dbReference type="InterPro" id="IPR044851">
    <property type="entry name" value="Wax_synthase"/>
</dbReference>
<dbReference type="InterPro" id="IPR032805">
    <property type="entry name" value="Wax_synthase_dom"/>
</dbReference>
<comment type="caution">
    <text evidence="11">The sequence shown here is derived from an EMBL/GenBank/DDBJ whole genome shotgun (WGS) entry which is preliminary data.</text>
</comment>
<dbReference type="GO" id="GO:0006629">
    <property type="term" value="P:lipid metabolic process"/>
    <property type="evidence" value="ECO:0007669"/>
    <property type="project" value="InterPro"/>
</dbReference>
<evidence type="ECO:0000256" key="4">
    <source>
        <dbReference type="ARBA" id="ARBA00022679"/>
    </source>
</evidence>
<dbReference type="PANTHER" id="PTHR31595">
    <property type="entry name" value="LONG-CHAIN-ALCOHOL O-FATTY-ACYLTRANSFERASE 3-RELATED"/>
    <property type="match status" value="1"/>
</dbReference>
<keyword evidence="5 9" id="KW-0812">Transmembrane</keyword>
<feature type="transmembrane region" description="Helical" evidence="9">
    <location>
        <begin position="20"/>
        <end position="46"/>
    </location>
</feature>
<evidence type="ECO:0000313" key="11">
    <source>
        <dbReference type="EMBL" id="KAG8468463.1"/>
    </source>
</evidence>
<feature type="transmembrane region" description="Helical" evidence="9">
    <location>
        <begin position="58"/>
        <end position="76"/>
    </location>
</feature>
<evidence type="ECO:0000256" key="3">
    <source>
        <dbReference type="ARBA" id="ARBA00007282"/>
    </source>
</evidence>
<feature type="transmembrane region" description="Helical" evidence="9">
    <location>
        <begin position="82"/>
        <end position="99"/>
    </location>
</feature>
<evidence type="ECO:0000256" key="1">
    <source>
        <dbReference type="ARBA" id="ARBA00004141"/>
    </source>
</evidence>
<feature type="domain" description="Wax synthase" evidence="10">
    <location>
        <begin position="252"/>
        <end position="330"/>
    </location>
</feature>
<dbReference type="AlphaFoldDB" id="A0A8J5XNJ5"/>
<evidence type="ECO:0000256" key="7">
    <source>
        <dbReference type="ARBA" id="ARBA00023136"/>
    </source>
</evidence>
<dbReference type="Pfam" id="PF13813">
    <property type="entry name" value="MBOAT_2"/>
    <property type="match status" value="1"/>
</dbReference>
<keyword evidence="7 9" id="KW-0472">Membrane</keyword>
<keyword evidence="4" id="KW-0808">Transferase</keyword>
<comment type="subcellular location">
    <subcellularLocation>
        <location evidence="1">Membrane</location>
        <topology evidence="1">Multi-pass membrane protein</topology>
    </subcellularLocation>
</comment>
<dbReference type="PANTHER" id="PTHR31595:SF57">
    <property type="entry name" value="OS04G0481900 PROTEIN"/>
    <property type="match status" value="1"/>
</dbReference>
<name>A0A8J5XNJ5_DIALT</name>
<organism evidence="11 12">
    <name type="scientific">Diacronema lutheri</name>
    <name type="common">Unicellular marine alga</name>
    <name type="synonym">Monochrysis lutheri</name>
    <dbReference type="NCBI Taxonomy" id="2081491"/>
    <lineage>
        <taxon>Eukaryota</taxon>
        <taxon>Haptista</taxon>
        <taxon>Haptophyta</taxon>
        <taxon>Pavlovophyceae</taxon>
        <taxon>Pavlovales</taxon>
        <taxon>Pavlovaceae</taxon>
        <taxon>Diacronema</taxon>
    </lineage>
</organism>
<keyword evidence="6 9" id="KW-1133">Transmembrane helix</keyword>
<sequence>MAQVRIGPRVELRVEPPVRAVLVDLVVVTVASMLFGSAIGLITNALDRRIRQHAPRAVGAALFALAAAAAFFPFWLNWQVRASFMVFFATASHGVLIFFKTVEVLCGTLPAGLDRSLRAWVVYFACDAEMKFAAVERAGAGAREEENDAASSQAKHRRHAPGPLPSPPLLRVLPELCVRVAGFMALQSALLHVGALCDWRPFRPRLGAVGSVLDVYFWATLLWACAEWVTALARIALHLCGFDSIAAFRLPLFRSTSPREFWSKRWNLIIHKLMHRTYFAPVARATGSPTLGALSAFVASALFHEYMWAVAVHPLAKDGMVIGEVTLFFCAQFALCSLELLAAAMLPKPFVARVSQLPRAVKVACTALLICSFGEFFCGNLLRAGMFSSMQDMHAHVTITIDGRNWSAPLVAGGWSGFPLAKLG</sequence>
<protein>
    <recommendedName>
        <fullName evidence="10">Wax synthase domain-containing protein</fullName>
    </recommendedName>
</protein>